<keyword evidence="2" id="KW-1185">Reference proteome</keyword>
<proteinExistence type="predicted"/>
<dbReference type="AlphaFoldDB" id="A0A835JJY5"/>
<evidence type="ECO:0000313" key="2">
    <source>
        <dbReference type="Proteomes" id="UP000657918"/>
    </source>
</evidence>
<gene>
    <name evidence="1" type="ORF">SADUNF_Sadunf11G0059500</name>
</gene>
<organism evidence="1 2">
    <name type="scientific">Salix dunnii</name>
    <dbReference type="NCBI Taxonomy" id="1413687"/>
    <lineage>
        <taxon>Eukaryota</taxon>
        <taxon>Viridiplantae</taxon>
        <taxon>Streptophyta</taxon>
        <taxon>Embryophyta</taxon>
        <taxon>Tracheophyta</taxon>
        <taxon>Spermatophyta</taxon>
        <taxon>Magnoliopsida</taxon>
        <taxon>eudicotyledons</taxon>
        <taxon>Gunneridae</taxon>
        <taxon>Pentapetalae</taxon>
        <taxon>rosids</taxon>
        <taxon>fabids</taxon>
        <taxon>Malpighiales</taxon>
        <taxon>Salicaceae</taxon>
        <taxon>Saliceae</taxon>
        <taxon>Salix</taxon>
    </lineage>
</organism>
<dbReference type="Proteomes" id="UP000657918">
    <property type="component" value="Chromosome 11"/>
</dbReference>
<accession>A0A835JJY5</accession>
<comment type="caution">
    <text evidence="1">The sequence shown here is derived from an EMBL/GenBank/DDBJ whole genome shotgun (WGS) entry which is preliminary data.</text>
</comment>
<sequence>MPTFPVLGDLSYFLGVEVLRSTNDMGDFERPLKERGKELKVLFKKGVKIVENSCKKGWKKVKHLKKR</sequence>
<dbReference type="EMBL" id="JADGMS010000011">
    <property type="protein sequence ID" value="KAF9672602.1"/>
    <property type="molecule type" value="Genomic_DNA"/>
</dbReference>
<protein>
    <submittedName>
        <fullName evidence="1">Uncharacterized protein</fullName>
    </submittedName>
</protein>
<dbReference type="OrthoDB" id="1591000at2759"/>
<name>A0A835JJY5_9ROSI</name>
<evidence type="ECO:0000313" key="1">
    <source>
        <dbReference type="EMBL" id="KAF9672602.1"/>
    </source>
</evidence>
<reference evidence="1 2" key="1">
    <citation type="submission" date="2020-10" db="EMBL/GenBank/DDBJ databases">
        <title>Plant Genome Project.</title>
        <authorList>
            <person name="Zhang R.-G."/>
        </authorList>
    </citation>
    <scope>NUCLEOTIDE SEQUENCE [LARGE SCALE GENOMIC DNA]</scope>
    <source>
        <strain evidence="1">FAFU-HL-1</strain>
        <tissue evidence="1">Leaf</tissue>
    </source>
</reference>